<feature type="domain" description="B box-type" evidence="1">
    <location>
        <begin position="85"/>
        <end position="126"/>
    </location>
</feature>
<dbReference type="PANTHER" id="PTHR25462:SF296">
    <property type="entry name" value="MEIOTIC P26, ISOFORM F"/>
    <property type="match status" value="1"/>
</dbReference>
<gene>
    <name evidence="2" type="ORF">CGI_10001670</name>
</gene>
<dbReference type="Pfam" id="PF00643">
    <property type="entry name" value="zf-B_box"/>
    <property type="match status" value="1"/>
</dbReference>
<sequence length="307" mass="35711">MKLLFFGETYEKEPRGKRMASSENKVLNNAQHFLECGNEGCIQNCQFYCDLCNRRMCEQCSDEHQKSPETKNHEIRPYHRGKSWHPIEKCRYHGDKVTDMFCEECQAPICAKCAIQDHHGHAFMDLETVYSEKVALCSAKISQINKFFIPTTQNQKTRLKEDAKEIKTYMDGLRTSMKTDAESLKRLVDMVLSKKMEESRDIEQSLIDSLDIQDKKYDDYISYLNNLKQELNSYSSKYTLSEMIFFVSDEKLRIKPIPKTKEPILPEFACSAGKACEEDITKLLLRLHLPDKEPNEREIPSMEEGVS</sequence>
<dbReference type="CDD" id="cd19757">
    <property type="entry name" value="Bbox1"/>
    <property type="match status" value="1"/>
</dbReference>
<dbReference type="SUPFAM" id="SSF57845">
    <property type="entry name" value="B-box zinc-binding domain"/>
    <property type="match status" value="1"/>
</dbReference>
<dbReference type="PROSITE" id="PS50119">
    <property type="entry name" value="ZF_BBOX"/>
    <property type="match status" value="2"/>
</dbReference>
<evidence type="ECO:0000259" key="1">
    <source>
        <dbReference type="PROSITE" id="PS50119"/>
    </source>
</evidence>
<dbReference type="CDD" id="cd19756">
    <property type="entry name" value="Bbox2"/>
    <property type="match status" value="1"/>
</dbReference>
<proteinExistence type="predicted"/>
<name>K1PLU5_MAGGI</name>
<dbReference type="InterPro" id="IPR047153">
    <property type="entry name" value="TRIM45/56/19-like"/>
</dbReference>
<dbReference type="AlphaFoldDB" id="K1PLU5"/>
<dbReference type="GO" id="GO:0008270">
    <property type="term" value="F:zinc ion binding"/>
    <property type="evidence" value="ECO:0007669"/>
    <property type="project" value="InterPro"/>
</dbReference>
<accession>K1PLU5</accession>
<dbReference type="InterPro" id="IPR000315">
    <property type="entry name" value="Znf_B-box"/>
</dbReference>
<organism evidence="2">
    <name type="scientific">Magallana gigas</name>
    <name type="common">Pacific oyster</name>
    <name type="synonym">Crassostrea gigas</name>
    <dbReference type="NCBI Taxonomy" id="29159"/>
    <lineage>
        <taxon>Eukaryota</taxon>
        <taxon>Metazoa</taxon>
        <taxon>Spiralia</taxon>
        <taxon>Lophotrochozoa</taxon>
        <taxon>Mollusca</taxon>
        <taxon>Bivalvia</taxon>
        <taxon>Autobranchia</taxon>
        <taxon>Pteriomorphia</taxon>
        <taxon>Ostreida</taxon>
        <taxon>Ostreoidea</taxon>
        <taxon>Ostreidae</taxon>
        <taxon>Magallana</taxon>
    </lineage>
</organism>
<dbReference type="SMART" id="SM00336">
    <property type="entry name" value="BBOX"/>
    <property type="match status" value="2"/>
</dbReference>
<dbReference type="InParanoid" id="K1PLU5"/>
<dbReference type="PANTHER" id="PTHR25462">
    <property type="entry name" value="BONUS, ISOFORM C-RELATED"/>
    <property type="match status" value="1"/>
</dbReference>
<protein>
    <recommendedName>
        <fullName evidence="1">B box-type domain-containing protein</fullName>
    </recommendedName>
</protein>
<reference evidence="2" key="1">
    <citation type="journal article" date="2012" name="Nature">
        <title>The oyster genome reveals stress adaptation and complexity of shell formation.</title>
        <authorList>
            <person name="Zhang G."/>
            <person name="Fang X."/>
            <person name="Guo X."/>
            <person name="Li L."/>
            <person name="Luo R."/>
            <person name="Xu F."/>
            <person name="Yang P."/>
            <person name="Zhang L."/>
            <person name="Wang X."/>
            <person name="Qi H."/>
            <person name="Xiong Z."/>
            <person name="Que H."/>
            <person name="Xie Y."/>
            <person name="Holland P.W."/>
            <person name="Paps J."/>
            <person name="Zhu Y."/>
            <person name="Wu F."/>
            <person name="Chen Y."/>
            <person name="Wang J."/>
            <person name="Peng C."/>
            <person name="Meng J."/>
            <person name="Yang L."/>
            <person name="Liu J."/>
            <person name="Wen B."/>
            <person name="Zhang N."/>
            <person name="Huang Z."/>
            <person name="Zhu Q."/>
            <person name="Feng Y."/>
            <person name="Mount A."/>
            <person name="Hedgecock D."/>
            <person name="Xu Z."/>
            <person name="Liu Y."/>
            <person name="Domazet-Loso T."/>
            <person name="Du Y."/>
            <person name="Sun X."/>
            <person name="Zhang S."/>
            <person name="Liu B."/>
            <person name="Cheng P."/>
            <person name="Jiang X."/>
            <person name="Li J."/>
            <person name="Fan D."/>
            <person name="Wang W."/>
            <person name="Fu W."/>
            <person name="Wang T."/>
            <person name="Wang B."/>
            <person name="Zhang J."/>
            <person name="Peng Z."/>
            <person name="Li Y."/>
            <person name="Li N."/>
            <person name="Wang J."/>
            <person name="Chen M."/>
            <person name="He Y."/>
            <person name="Tan F."/>
            <person name="Song X."/>
            <person name="Zheng Q."/>
            <person name="Huang R."/>
            <person name="Yang H."/>
            <person name="Du X."/>
            <person name="Chen L."/>
            <person name="Yang M."/>
            <person name="Gaffney P.M."/>
            <person name="Wang S."/>
            <person name="Luo L."/>
            <person name="She Z."/>
            <person name="Ming Y."/>
            <person name="Huang W."/>
            <person name="Zhang S."/>
            <person name="Huang B."/>
            <person name="Zhang Y."/>
            <person name="Qu T."/>
            <person name="Ni P."/>
            <person name="Miao G."/>
            <person name="Wang J."/>
            <person name="Wang Q."/>
            <person name="Steinberg C.E."/>
            <person name="Wang H."/>
            <person name="Li N."/>
            <person name="Qian L."/>
            <person name="Zhang G."/>
            <person name="Li Y."/>
            <person name="Yang H."/>
            <person name="Liu X."/>
            <person name="Wang J."/>
            <person name="Yin Y."/>
            <person name="Wang J."/>
        </authorList>
    </citation>
    <scope>NUCLEOTIDE SEQUENCE [LARGE SCALE GENOMIC DNA]</scope>
    <source>
        <strain evidence="2">05x7-T-G4-1.051#20</strain>
    </source>
</reference>
<dbReference type="HOGENOM" id="CLU_984329_0_0_1"/>
<evidence type="ECO:0000313" key="2">
    <source>
        <dbReference type="EMBL" id="EKC22693.1"/>
    </source>
</evidence>
<dbReference type="Gene3D" id="3.30.160.60">
    <property type="entry name" value="Classic Zinc Finger"/>
    <property type="match status" value="1"/>
</dbReference>
<feature type="domain" description="B box-type" evidence="1">
    <location>
        <begin position="31"/>
        <end position="78"/>
    </location>
</feature>
<dbReference type="EMBL" id="JH816273">
    <property type="protein sequence ID" value="EKC22693.1"/>
    <property type="molecule type" value="Genomic_DNA"/>
</dbReference>